<dbReference type="EMBL" id="CM004402">
    <property type="protein sequence ID" value="KAG8635445.1"/>
    <property type="molecule type" value="Genomic_DNA"/>
</dbReference>
<gene>
    <name evidence="1" type="ORF">MANES_16G038850v8</name>
</gene>
<evidence type="ECO:0000313" key="1">
    <source>
        <dbReference type="EMBL" id="KAG8635445.1"/>
    </source>
</evidence>
<organism evidence="1 2">
    <name type="scientific">Manihot esculenta</name>
    <name type="common">Cassava</name>
    <name type="synonym">Jatropha manihot</name>
    <dbReference type="NCBI Taxonomy" id="3983"/>
    <lineage>
        <taxon>Eukaryota</taxon>
        <taxon>Viridiplantae</taxon>
        <taxon>Streptophyta</taxon>
        <taxon>Embryophyta</taxon>
        <taxon>Tracheophyta</taxon>
        <taxon>Spermatophyta</taxon>
        <taxon>Magnoliopsida</taxon>
        <taxon>eudicotyledons</taxon>
        <taxon>Gunneridae</taxon>
        <taxon>Pentapetalae</taxon>
        <taxon>rosids</taxon>
        <taxon>fabids</taxon>
        <taxon>Malpighiales</taxon>
        <taxon>Euphorbiaceae</taxon>
        <taxon>Crotonoideae</taxon>
        <taxon>Manihoteae</taxon>
        <taxon>Manihot</taxon>
    </lineage>
</organism>
<protein>
    <submittedName>
        <fullName evidence="1">Uncharacterized protein</fullName>
    </submittedName>
</protein>
<keyword evidence="2" id="KW-1185">Reference proteome</keyword>
<accession>A0ACB7G5T3</accession>
<dbReference type="Proteomes" id="UP000091857">
    <property type="component" value="Chromosome 16"/>
</dbReference>
<evidence type="ECO:0000313" key="2">
    <source>
        <dbReference type="Proteomes" id="UP000091857"/>
    </source>
</evidence>
<name>A0ACB7G5T3_MANES</name>
<sequence length="85" mass="9732">MLECAEEFRFSRQSKDLQKLLFNSSGRKEAILLARNHSKGLQSLLDIGMQNSLASKTLWLVLNLGYSVQLDKLQFARGYSYFNSN</sequence>
<proteinExistence type="predicted"/>
<reference evidence="2" key="1">
    <citation type="journal article" date="2016" name="Nat. Biotechnol.">
        <title>Sequencing wild and cultivated cassava and related species reveals extensive interspecific hybridization and genetic diversity.</title>
        <authorList>
            <person name="Bredeson J.V."/>
            <person name="Lyons J.B."/>
            <person name="Prochnik S.E."/>
            <person name="Wu G.A."/>
            <person name="Ha C.M."/>
            <person name="Edsinger-Gonzales E."/>
            <person name="Grimwood J."/>
            <person name="Schmutz J."/>
            <person name="Rabbi I.Y."/>
            <person name="Egesi C."/>
            <person name="Nauluvula P."/>
            <person name="Lebot V."/>
            <person name="Ndunguru J."/>
            <person name="Mkamilo G."/>
            <person name="Bart R.S."/>
            <person name="Setter T.L."/>
            <person name="Gleadow R.M."/>
            <person name="Kulakow P."/>
            <person name="Ferguson M.E."/>
            <person name="Rounsley S."/>
            <person name="Rokhsar D.S."/>
        </authorList>
    </citation>
    <scope>NUCLEOTIDE SEQUENCE [LARGE SCALE GENOMIC DNA]</scope>
    <source>
        <strain evidence="2">cv. AM560-2</strain>
    </source>
</reference>
<comment type="caution">
    <text evidence="1">The sequence shown here is derived from an EMBL/GenBank/DDBJ whole genome shotgun (WGS) entry which is preliminary data.</text>
</comment>